<dbReference type="KEGG" id="amob:HG15A2_29670"/>
<dbReference type="InterPro" id="IPR011453">
    <property type="entry name" value="DUF1559"/>
</dbReference>
<accession>A0A517MXN5</accession>
<reference evidence="3 4" key="1">
    <citation type="submission" date="2019-02" db="EMBL/GenBank/DDBJ databases">
        <title>Deep-cultivation of Planctomycetes and their phenomic and genomic characterization uncovers novel biology.</title>
        <authorList>
            <person name="Wiegand S."/>
            <person name="Jogler M."/>
            <person name="Boedeker C."/>
            <person name="Pinto D."/>
            <person name="Vollmers J."/>
            <person name="Rivas-Marin E."/>
            <person name="Kohn T."/>
            <person name="Peeters S.H."/>
            <person name="Heuer A."/>
            <person name="Rast P."/>
            <person name="Oberbeckmann S."/>
            <person name="Bunk B."/>
            <person name="Jeske O."/>
            <person name="Meyerdierks A."/>
            <person name="Storesund J.E."/>
            <person name="Kallscheuer N."/>
            <person name="Luecker S."/>
            <person name="Lage O.M."/>
            <person name="Pohl T."/>
            <person name="Merkel B.J."/>
            <person name="Hornburger P."/>
            <person name="Mueller R.-W."/>
            <person name="Bruemmer F."/>
            <person name="Labrenz M."/>
            <person name="Spormann A.M."/>
            <person name="Op den Camp H."/>
            <person name="Overmann J."/>
            <person name="Amann R."/>
            <person name="Jetten M.S.M."/>
            <person name="Mascher T."/>
            <person name="Medema M.H."/>
            <person name="Devos D.P."/>
            <person name="Kaster A.-K."/>
            <person name="Ovreas L."/>
            <person name="Rohde M."/>
            <person name="Galperin M.Y."/>
            <person name="Jogler C."/>
        </authorList>
    </citation>
    <scope>NUCLEOTIDE SEQUENCE [LARGE SCALE GENOMIC DNA]</scope>
    <source>
        <strain evidence="3 4">HG15A2</strain>
    </source>
</reference>
<dbReference type="EMBL" id="CP036263">
    <property type="protein sequence ID" value="QDS99640.1"/>
    <property type="molecule type" value="Genomic_DNA"/>
</dbReference>
<dbReference type="AlphaFoldDB" id="A0A517MXN5"/>
<keyword evidence="4" id="KW-1185">Reference proteome</keyword>
<evidence type="ECO:0000259" key="2">
    <source>
        <dbReference type="Pfam" id="PF07596"/>
    </source>
</evidence>
<dbReference type="NCBIfam" id="TIGR04294">
    <property type="entry name" value="pre_pil_HX9DG"/>
    <property type="match status" value="1"/>
</dbReference>
<name>A0A517MXN5_9BACT</name>
<dbReference type="RefSeq" id="WP_145060822.1">
    <property type="nucleotide sequence ID" value="NZ_CP036263.1"/>
</dbReference>
<dbReference type="OrthoDB" id="263324at2"/>
<gene>
    <name evidence="3" type="ORF">HG15A2_29670</name>
</gene>
<dbReference type="Pfam" id="PF07596">
    <property type="entry name" value="SBP_bac_10"/>
    <property type="match status" value="1"/>
</dbReference>
<dbReference type="InterPro" id="IPR027558">
    <property type="entry name" value="Pre_pil_HX9DG_C"/>
</dbReference>
<dbReference type="Proteomes" id="UP000319852">
    <property type="component" value="Chromosome"/>
</dbReference>
<sequence length="155" mass="17300">MTIQPKNAKREDRYGPGTVNGAFDYPPTPGNRYNLPLSRVSDGTSCTFLIGEIDYGFHDWDWSGDCTGHKGGEFKWAQSYQLLAWGHMAAKSPVDVFNSDKLVAPINNIVFRSDHPGGVQFVMLDSSVRFVLDATDRQVRNALVTRSGEEIDHSY</sequence>
<feature type="domain" description="DUF1559" evidence="2">
    <location>
        <begin position="16"/>
        <end position="138"/>
    </location>
</feature>
<evidence type="ECO:0000256" key="1">
    <source>
        <dbReference type="SAM" id="MobiDB-lite"/>
    </source>
</evidence>
<evidence type="ECO:0000313" key="4">
    <source>
        <dbReference type="Proteomes" id="UP000319852"/>
    </source>
</evidence>
<proteinExistence type="predicted"/>
<protein>
    <recommendedName>
        <fullName evidence="2">DUF1559 domain-containing protein</fullName>
    </recommendedName>
</protein>
<feature type="region of interest" description="Disordered" evidence="1">
    <location>
        <begin position="1"/>
        <end position="25"/>
    </location>
</feature>
<evidence type="ECO:0000313" key="3">
    <source>
        <dbReference type="EMBL" id="QDS99640.1"/>
    </source>
</evidence>
<organism evidence="3 4">
    <name type="scientific">Adhaeretor mobilis</name>
    <dbReference type="NCBI Taxonomy" id="1930276"/>
    <lineage>
        <taxon>Bacteria</taxon>
        <taxon>Pseudomonadati</taxon>
        <taxon>Planctomycetota</taxon>
        <taxon>Planctomycetia</taxon>
        <taxon>Pirellulales</taxon>
        <taxon>Lacipirellulaceae</taxon>
        <taxon>Adhaeretor</taxon>
    </lineage>
</organism>